<dbReference type="Proteomes" id="UP000787635">
    <property type="component" value="Unassembled WGS sequence"/>
</dbReference>
<organism evidence="1 2">
    <name type="scientific">Falsiroseomonas selenitidurans</name>
    <dbReference type="NCBI Taxonomy" id="2716335"/>
    <lineage>
        <taxon>Bacteria</taxon>
        <taxon>Pseudomonadati</taxon>
        <taxon>Pseudomonadota</taxon>
        <taxon>Alphaproteobacteria</taxon>
        <taxon>Acetobacterales</taxon>
        <taxon>Roseomonadaceae</taxon>
        <taxon>Falsiroseomonas</taxon>
    </lineage>
</organism>
<proteinExistence type="predicted"/>
<accession>A0ABX1EC15</accession>
<reference evidence="1 2" key="1">
    <citation type="submission" date="2020-03" db="EMBL/GenBank/DDBJ databases">
        <title>Roseomonas selenitidurans sp. nov. isolated from urban soil.</title>
        <authorList>
            <person name="Liu H."/>
        </authorList>
    </citation>
    <scope>NUCLEOTIDE SEQUENCE [LARGE SCALE GENOMIC DNA]</scope>
    <source>
        <strain evidence="1 2">BU-1</strain>
    </source>
</reference>
<gene>
    <name evidence="1" type="ORF">HEQ75_19380</name>
</gene>
<feature type="non-terminal residue" evidence="1">
    <location>
        <position position="136"/>
    </location>
</feature>
<evidence type="ECO:0000313" key="1">
    <source>
        <dbReference type="EMBL" id="NKC33037.1"/>
    </source>
</evidence>
<dbReference type="EMBL" id="JAAVNE010000036">
    <property type="protein sequence ID" value="NKC33037.1"/>
    <property type="molecule type" value="Genomic_DNA"/>
</dbReference>
<dbReference type="RefSeq" id="WP_209318653.1">
    <property type="nucleotide sequence ID" value="NZ_JAAVNE010000036.1"/>
</dbReference>
<protein>
    <submittedName>
        <fullName evidence="1">Uncharacterized protein</fullName>
    </submittedName>
</protein>
<evidence type="ECO:0000313" key="2">
    <source>
        <dbReference type="Proteomes" id="UP000787635"/>
    </source>
</evidence>
<name>A0ABX1EC15_9PROT</name>
<comment type="caution">
    <text evidence="1">The sequence shown here is derived from an EMBL/GenBank/DDBJ whole genome shotgun (WGS) entry which is preliminary data.</text>
</comment>
<keyword evidence="2" id="KW-1185">Reference proteome</keyword>
<sequence>MQKETRAQLCQNRKVPDIFLKPTEDRTLAQLHLTSAQLAAYPHLPAFWPDRAVRAGHPADALPLGAPGMAALRYTPGPFRPPRLAGRAVPVLLVLGPGPDPIGAALAARPPQDPVPVARAMRAVRQGRIGDGAVPG</sequence>